<reference evidence="1" key="1">
    <citation type="journal article" date="2014" name="Front. Microbiol.">
        <title>High frequency of phylogenetically diverse reductive dehalogenase-homologous genes in deep subseafloor sedimentary metagenomes.</title>
        <authorList>
            <person name="Kawai M."/>
            <person name="Futagami T."/>
            <person name="Toyoda A."/>
            <person name="Takaki Y."/>
            <person name="Nishi S."/>
            <person name="Hori S."/>
            <person name="Arai W."/>
            <person name="Tsubouchi T."/>
            <person name="Morono Y."/>
            <person name="Uchiyama I."/>
            <person name="Ito T."/>
            <person name="Fujiyama A."/>
            <person name="Inagaki F."/>
            <person name="Takami H."/>
        </authorList>
    </citation>
    <scope>NUCLEOTIDE SEQUENCE</scope>
    <source>
        <strain evidence="1">Expedition CK06-06</strain>
    </source>
</reference>
<comment type="caution">
    <text evidence="1">The sequence shown here is derived from an EMBL/GenBank/DDBJ whole genome shotgun (WGS) entry which is preliminary data.</text>
</comment>
<accession>X1HPD7</accession>
<sequence>DAMEKLCAKAREVTSLAKEAFNKGYQNITEPSEAAQASA</sequence>
<feature type="non-terminal residue" evidence="1">
    <location>
        <position position="1"/>
    </location>
</feature>
<proteinExistence type="predicted"/>
<organism evidence="1">
    <name type="scientific">marine sediment metagenome</name>
    <dbReference type="NCBI Taxonomy" id="412755"/>
    <lineage>
        <taxon>unclassified sequences</taxon>
        <taxon>metagenomes</taxon>
        <taxon>ecological metagenomes</taxon>
    </lineage>
</organism>
<dbReference type="AlphaFoldDB" id="X1HPD7"/>
<evidence type="ECO:0000313" key="1">
    <source>
        <dbReference type="EMBL" id="GAH71981.1"/>
    </source>
</evidence>
<dbReference type="EMBL" id="BARU01032517">
    <property type="protein sequence ID" value="GAH71981.1"/>
    <property type="molecule type" value="Genomic_DNA"/>
</dbReference>
<gene>
    <name evidence="1" type="ORF">S03H2_51273</name>
</gene>
<protein>
    <submittedName>
        <fullName evidence="1">Uncharacterized protein</fullName>
    </submittedName>
</protein>
<name>X1HPD7_9ZZZZ</name>